<name>A0A4U0VI06_9PEZI</name>
<dbReference type="InterPro" id="IPR035979">
    <property type="entry name" value="RBD_domain_sf"/>
</dbReference>
<dbReference type="CDD" id="cd12261">
    <property type="entry name" value="RRM1_3_MRN1"/>
    <property type="match status" value="1"/>
</dbReference>
<evidence type="ECO:0000313" key="3">
    <source>
        <dbReference type="Proteomes" id="UP000310066"/>
    </source>
</evidence>
<sequence length="442" mass="49011">MAGLEKVTVDKAYFDALLRRADFHTSSQIYGPPESANVSVSKEKYDSLCRTSREFEVLKAALFQGGITAETLGLLISGADSTEHRKDSGSHTNAWADDFNNPVPFHGQLSSQPQNSIFDRGIPWRQSTTFNLAPGSGPFQNGNGHSMQTPASLRVPALSRQISYGAHSSIPDEAAFDDTVSFAEEGTNHQTNLAGPQATQERRTLYFAGLSDRTTYRDLLSVIKGGKLLSINLRSERSATVTFLDGASEFLAWAKRNDIYLHSKRVEVRWAERQYRLNGHIQNKITNGATRNIMVHNAQVNGLTEPRIREDMEHIHNLVIIDVTFRNGDAYISTNSVHNALFARTCMMSRTTYKGCKVEFLRDECDVPLPAPAYKIRAAPAQPSKKKYTMANRFDLINMDGTEPSSDEENRTPVEAASDDEGTLDLSSHLGVSLNFLDTESN</sequence>
<evidence type="ECO:0000256" key="1">
    <source>
        <dbReference type="SAM" id="MobiDB-lite"/>
    </source>
</evidence>
<dbReference type="GO" id="GO:0003676">
    <property type="term" value="F:nucleic acid binding"/>
    <property type="evidence" value="ECO:0007669"/>
    <property type="project" value="InterPro"/>
</dbReference>
<protein>
    <recommendedName>
        <fullName evidence="4">RRM domain-containing protein</fullName>
    </recommendedName>
</protein>
<evidence type="ECO:0008006" key="4">
    <source>
        <dbReference type="Google" id="ProtNLM"/>
    </source>
</evidence>
<reference evidence="2 3" key="1">
    <citation type="submission" date="2017-03" db="EMBL/GenBank/DDBJ databases">
        <title>Genomes of endolithic fungi from Antarctica.</title>
        <authorList>
            <person name="Coleine C."/>
            <person name="Masonjones S."/>
            <person name="Stajich J.E."/>
        </authorList>
    </citation>
    <scope>NUCLEOTIDE SEQUENCE [LARGE SCALE GENOMIC DNA]</scope>
    <source>
        <strain evidence="2 3">CCFEE 5311</strain>
    </source>
</reference>
<dbReference type="EMBL" id="NAJP01000004">
    <property type="protein sequence ID" value="TKA47915.1"/>
    <property type="molecule type" value="Genomic_DNA"/>
</dbReference>
<comment type="caution">
    <text evidence="2">The sequence shown here is derived from an EMBL/GenBank/DDBJ whole genome shotgun (WGS) entry which is preliminary data.</text>
</comment>
<accession>A0A4U0VI06</accession>
<dbReference type="OrthoDB" id="2935572at2759"/>
<dbReference type="STRING" id="329885.A0A4U0VI06"/>
<dbReference type="AlphaFoldDB" id="A0A4U0VI06"/>
<gene>
    <name evidence="2" type="ORF">B0A54_01404</name>
</gene>
<dbReference type="SUPFAM" id="SSF54928">
    <property type="entry name" value="RNA-binding domain, RBD"/>
    <property type="match status" value="1"/>
</dbReference>
<organism evidence="2 3">
    <name type="scientific">Friedmanniomyces endolithicus</name>
    <dbReference type="NCBI Taxonomy" id="329885"/>
    <lineage>
        <taxon>Eukaryota</taxon>
        <taxon>Fungi</taxon>
        <taxon>Dikarya</taxon>
        <taxon>Ascomycota</taxon>
        <taxon>Pezizomycotina</taxon>
        <taxon>Dothideomycetes</taxon>
        <taxon>Dothideomycetidae</taxon>
        <taxon>Mycosphaerellales</taxon>
        <taxon>Teratosphaeriaceae</taxon>
        <taxon>Friedmanniomyces</taxon>
    </lineage>
</organism>
<feature type="region of interest" description="Disordered" evidence="1">
    <location>
        <begin position="398"/>
        <end position="426"/>
    </location>
</feature>
<proteinExistence type="predicted"/>
<evidence type="ECO:0000313" key="2">
    <source>
        <dbReference type="EMBL" id="TKA47915.1"/>
    </source>
</evidence>
<dbReference type="Proteomes" id="UP000310066">
    <property type="component" value="Unassembled WGS sequence"/>
</dbReference>